<sequence>MKKIFNNYYPDKLSFFEALGKEFRYCIAGLKSRMAHSGRVVRVLAYPELPGSKSIIFKIVRYNKWVLTNNPHKKCDFAIAWQDRTLRDDFPVLRELKNKIPVLNLHCNNIMKTYIDEFVYEVFGFKTRINPVLHNGPAVLKSEWNATHSGEVVQCPVDTVKENCIYQIVINNKTDDGFFEDIRVPVAVAAIPFVYIKLKNPESRFETKANKVLLKQPDEILSADEQQKILEFARIIGLDFGEVDVLRNRDDGRIYVVDVNNTPYGPPANLDDEGRQKSIKLLSDSIAKLA</sequence>
<reference evidence="1" key="1">
    <citation type="submission" date="2019-08" db="EMBL/GenBank/DDBJ databases">
        <authorList>
            <person name="Kucharzyk K."/>
            <person name="Murdoch R.W."/>
            <person name="Higgins S."/>
            <person name="Loffler F."/>
        </authorList>
    </citation>
    <scope>NUCLEOTIDE SEQUENCE</scope>
</reference>
<organism evidence="1">
    <name type="scientific">bioreactor metagenome</name>
    <dbReference type="NCBI Taxonomy" id="1076179"/>
    <lineage>
        <taxon>unclassified sequences</taxon>
        <taxon>metagenomes</taxon>
        <taxon>ecological metagenomes</taxon>
    </lineage>
</organism>
<evidence type="ECO:0008006" key="2">
    <source>
        <dbReference type="Google" id="ProtNLM"/>
    </source>
</evidence>
<dbReference type="EMBL" id="VSSQ01000868">
    <property type="protein sequence ID" value="MPM02429.1"/>
    <property type="molecule type" value="Genomic_DNA"/>
</dbReference>
<name>A0A644WFP8_9ZZZZ</name>
<evidence type="ECO:0000313" key="1">
    <source>
        <dbReference type="EMBL" id="MPM02429.1"/>
    </source>
</evidence>
<dbReference type="Gene3D" id="3.30.470.20">
    <property type="entry name" value="ATP-grasp fold, B domain"/>
    <property type="match status" value="1"/>
</dbReference>
<gene>
    <name evidence="1" type="ORF">SDC9_48678</name>
</gene>
<dbReference type="AlphaFoldDB" id="A0A644WFP8"/>
<proteinExistence type="predicted"/>
<protein>
    <recommendedName>
        <fullName evidence="2">ATP-grasp domain-containing protein</fullName>
    </recommendedName>
</protein>
<dbReference type="SUPFAM" id="SSF56059">
    <property type="entry name" value="Glutathione synthetase ATP-binding domain-like"/>
    <property type="match status" value="1"/>
</dbReference>
<comment type="caution">
    <text evidence="1">The sequence shown here is derived from an EMBL/GenBank/DDBJ whole genome shotgun (WGS) entry which is preliminary data.</text>
</comment>
<accession>A0A644WFP8</accession>